<keyword evidence="4" id="KW-0808">Transferase</keyword>
<organism evidence="4">
    <name type="scientific">hydrothermal vent metagenome</name>
    <dbReference type="NCBI Taxonomy" id="652676"/>
    <lineage>
        <taxon>unclassified sequences</taxon>
        <taxon>metagenomes</taxon>
        <taxon>ecological metagenomes</taxon>
    </lineage>
</organism>
<dbReference type="InterPro" id="IPR050879">
    <property type="entry name" value="Acyltransferase_3"/>
</dbReference>
<feature type="transmembrane region" description="Helical" evidence="2">
    <location>
        <begin position="46"/>
        <end position="62"/>
    </location>
</feature>
<dbReference type="AlphaFoldDB" id="A0A3B0ZY99"/>
<feature type="transmembrane region" description="Helical" evidence="2">
    <location>
        <begin position="291"/>
        <end position="314"/>
    </location>
</feature>
<evidence type="ECO:0000256" key="1">
    <source>
        <dbReference type="SAM" id="MobiDB-lite"/>
    </source>
</evidence>
<feature type="transmembrane region" description="Helical" evidence="2">
    <location>
        <begin position="114"/>
        <end position="133"/>
    </location>
</feature>
<keyword evidence="4" id="KW-0012">Acyltransferase</keyword>
<feature type="domain" description="Acyltransferase 3" evidence="3">
    <location>
        <begin position="9"/>
        <end position="341"/>
    </location>
</feature>
<evidence type="ECO:0000313" key="4">
    <source>
        <dbReference type="EMBL" id="VAW98538.1"/>
    </source>
</evidence>
<evidence type="ECO:0000256" key="2">
    <source>
        <dbReference type="SAM" id="Phobius"/>
    </source>
</evidence>
<feature type="transmembrane region" description="Helical" evidence="2">
    <location>
        <begin position="320"/>
        <end position="341"/>
    </location>
</feature>
<feature type="transmembrane region" description="Helical" evidence="2">
    <location>
        <begin position="208"/>
        <end position="228"/>
    </location>
</feature>
<dbReference type="EMBL" id="UOFT01000066">
    <property type="protein sequence ID" value="VAW98538.1"/>
    <property type="molecule type" value="Genomic_DNA"/>
</dbReference>
<dbReference type="InterPro" id="IPR002656">
    <property type="entry name" value="Acyl_transf_3_dom"/>
</dbReference>
<keyword evidence="2" id="KW-0812">Transmembrane</keyword>
<feature type="transmembrane region" description="Helical" evidence="2">
    <location>
        <begin position="74"/>
        <end position="94"/>
    </location>
</feature>
<dbReference type="Pfam" id="PF01757">
    <property type="entry name" value="Acyl_transf_3"/>
    <property type="match status" value="1"/>
</dbReference>
<name>A0A3B0ZY99_9ZZZZ</name>
<proteinExistence type="predicted"/>
<feature type="transmembrane region" description="Helical" evidence="2">
    <location>
        <begin position="168"/>
        <end position="196"/>
    </location>
</feature>
<accession>A0A3B0ZY99</accession>
<reference evidence="4" key="1">
    <citation type="submission" date="2018-06" db="EMBL/GenBank/DDBJ databases">
        <authorList>
            <person name="Zhirakovskaya E."/>
        </authorList>
    </citation>
    <scope>NUCLEOTIDE SEQUENCE</scope>
</reference>
<dbReference type="GO" id="GO:0016747">
    <property type="term" value="F:acyltransferase activity, transferring groups other than amino-acyl groups"/>
    <property type="evidence" value="ECO:0007669"/>
    <property type="project" value="InterPro"/>
</dbReference>
<feature type="transmembrane region" description="Helical" evidence="2">
    <location>
        <begin position="145"/>
        <end position="162"/>
    </location>
</feature>
<dbReference type="PANTHER" id="PTHR23028">
    <property type="entry name" value="ACETYLTRANSFERASE"/>
    <property type="match status" value="1"/>
</dbReference>
<feature type="transmembrane region" description="Helical" evidence="2">
    <location>
        <begin position="7"/>
        <end position="26"/>
    </location>
</feature>
<feature type="transmembrane region" description="Helical" evidence="2">
    <location>
        <begin position="248"/>
        <end position="270"/>
    </location>
</feature>
<gene>
    <name evidence="4" type="ORF">MNBD_GAMMA23-1535</name>
</gene>
<protein>
    <submittedName>
        <fullName evidence="4">Acyltransferase 3</fullName>
    </submittedName>
</protein>
<sequence length="387" mass="44189">MKIHPTVSIYLDLVRFVAAVFVVFTHLRHEKFSGDLLNYGSTGNEAVMIFFVLSGFVVAYAVDTKDNTLRDFMLSRLARLYSVALPALILTVLLDQTGRLIDASVYDYEYYRADWPIIRFVANLFFSTEFWFVSIRPFSNGPFWSLGYEFWYYMIFGVAVFLKGRTRIILIAVMCIVLGPKILLLLPVWLLGVGMYHLTLHRDVPKALGWFLFIMSFVAILAYFELGVKATLDKLTEAILGKTLFDHLLWSKFFASSYLIAFAFAANLVGFHSIADSFTGFFKRLEKPIRYLASFTFTTYLMHFPLMLLLVALIPSAKESYSSLTFLFILMTIAIYITGIFTERKKHVAKNLLTKFFNRYNILGDSQSTNSSDLTSTPPLSSKSIQS</sequence>
<evidence type="ECO:0000259" key="3">
    <source>
        <dbReference type="Pfam" id="PF01757"/>
    </source>
</evidence>
<keyword evidence="2" id="KW-1133">Transmembrane helix</keyword>
<keyword evidence="2" id="KW-0472">Membrane</keyword>
<dbReference type="PANTHER" id="PTHR23028:SF134">
    <property type="entry name" value="PUTATIVE (AFU_ORTHOLOGUE AFUA_4G08520)-RELATED"/>
    <property type="match status" value="1"/>
</dbReference>
<feature type="region of interest" description="Disordered" evidence="1">
    <location>
        <begin position="368"/>
        <end position="387"/>
    </location>
</feature>